<dbReference type="GO" id="GO:0006511">
    <property type="term" value="P:ubiquitin-dependent protein catabolic process"/>
    <property type="evidence" value="ECO:0007669"/>
    <property type="project" value="TreeGrafter"/>
</dbReference>
<dbReference type="CDD" id="cd00078">
    <property type="entry name" value="HECTc"/>
    <property type="match status" value="1"/>
</dbReference>
<evidence type="ECO:0000313" key="10">
    <source>
        <dbReference type="EMBL" id="KAK3093591.1"/>
    </source>
</evidence>
<evidence type="ECO:0000256" key="6">
    <source>
        <dbReference type="PROSITE-ProRule" id="PRU00087"/>
    </source>
</evidence>
<keyword evidence="5 7" id="KW-0833">Ubl conjugation pathway</keyword>
<evidence type="ECO:0000256" key="3">
    <source>
        <dbReference type="ARBA" id="ARBA00012485"/>
    </source>
</evidence>
<dbReference type="PROSITE" id="PS50237">
    <property type="entry name" value="HECT"/>
    <property type="match status" value="1"/>
</dbReference>
<dbReference type="SMART" id="SM00557">
    <property type="entry name" value="IG_FLMN"/>
    <property type="match status" value="1"/>
</dbReference>
<dbReference type="SMART" id="SM00119">
    <property type="entry name" value="HECTc"/>
    <property type="match status" value="1"/>
</dbReference>
<proteinExistence type="predicted"/>
<comment type="pathway">
    <text evidence="2">Protein modification; protein ubiquitination.</text>
</comment>
<feature type="repeat" description="Filamin" evidence="6">
    <location>
        <begin position="274"/>
        <end position="363"/>
    </location>
</feature>
<feature type="domain" description="HECT" evidence="9">
    <location>
        <begin position="641"/>
        <end position="982"/>
    </location>
</feature>
<keyword evidence="4" id="KW-0808">Transferase</keyword>
<dbReference type="InterPro" id="IPR050409">
    <property type="entry name" value="E3_ubiq-protein_ligase"/>
</dbReference>
<dbReference type="GO" id="GO:0043066">
    <property type="term" value="P:negative regulation of apoptotic process"/>
    <property type="evidence" value="ECO:0007669"/>
    <property type="project" value="TreeGrafter"/>
</dbReference>
<organism evidence="10 11">
    <name type="scientific">Pinctada imbricata</name>
    <name type="common">Atlantic pearl-oyster</name>
    <name type="synonym">Pinctada martensii</name>
    <dbReference type="NCBI Taxonomy" id="66713"/>
    <lineage>
        <taxon>Eukaryota</taxon>
        <taxon>Metazoa</taxon>
        <taxon>Spiralia</taxon>
        <taxon>Lophotrochozoa</taxon>
        <taxon>Mollusca</taxon>
        <taxon>Bivalvia</taxon>
        <taxon>Autobranchia</taxon>
        <taxon>Pteriomorphia</taxon>
        <taxon>Pterioida</taxon>
        <taxon>Pterioidea</taxon>
        <taxon>Pteriidae</taxon>
        <taxon>Pinctada</taxon>
    </lineage>
</organism>
<evidence type="ECO:0000256" key="4">
    <source>
        <dbReference type="ARBA" id="ARBA00022679"/>
    </source>
</evidence>
<dbReference type="FunFam" id="3.30.2160.10:FF:000008">
    <property type="entry name" value="Apoptosis-resistant E3 ubiquitin protein ligase 1"/>
    <property type="match status" value="1"/>
</dbReference>
<dbReference type="AlphaFoldDB" id="A0AA88Y0L3"/>
<comment type="caution">
    <text evidence="10">The sequence shown here is derived from an EMBL/GenBank/DDBJ whole genome shotgun (WGS) entry which is preliminary data.</text>
</comment>
<feature type="active site" description="Glycyl thioester intermediate" evidence="7">
    <location>
        <position position="949"/>
    </location>
</feature>
<sequence>MDLLLYVMRKKNVVNVMIGMRWGSKRWGRRGWMCGHSFLDGDLSTVDLYYLYHLPSDIKGSLAAAVNNAKDKVTLVLWLSQVKNVNFDVIARMFHVADFNFDKLQRYEDDELYGFVSDESDSVGQYKNLVQAARESRHINLRYIDTNSLLNTYRAASYSSSGSSVLVLFIKFVLITLISIVALYALAGLVFVAFILFAMSVIATSLRQNIRFSSSTQYIQERLGLNNPSFGMGPVSRDSGGGGETANNKSWWWRLFWGHNLFPQSCVVKWDWQEPQMVGSTMSFNIELFRKDGKPFVTKDTNSIFVEIRHHGNKVACTKQLESEDAGSNKVRVSFTVHKSGTYEISIMVSGRHVKNSPFTKVFEPGPIDAARTGFTNYCSTIVCTAGQSHPLTIETQDSFGNPALYKADQNNYFKIRVVETETNVRYVPTTQLIYNPDRKQLTMHINMEKEGCYQATVSYGDIKLRNGDFTILVISKEDMAHVNKNLTKKRHNIWYEARLLSKDHESTDKAKRVYVYISPKQLTLKEYYLKIIGKKLFTWRVCPSTKFHFDGHNSRYDCPTMTIKDCSQPPVHLAAKDRGIIAATFTHFLLRNIGGSETFQDKQLYFCQEIRKLQKSGTVTLKIDRSNLLYRSYRCTKSFSESDWYKNFQLHFIGEHGLDWGGVRREWFEVVCTELFDPSRSPLFVRFSKENSQGLVHPNPLRSTEFKLRYYEFAGKIVGKCLYDSARGSAYRQLVKAKLSRSFLAQLIGLQVNYRYFETDDPDLYKTKVRYILDNNIDDMELTFSEEEYTPDGQLLRVVDLIPNGSKIPVTNDNKVQYLNALAQYKLANNVREEVDTFLRGLNTLIPDNLLSIFDENELELLMCGTGNYSIADFKANAVIDGASLSFQRILDWFWTIVASFTEEQMARLLQFTTGCSQLPPGGFADLNPKFQISFAPTYNALPTAHTCFNQLCLPDYGSIEHFHQSLLIAINEGSQGFGLV</sequence>
<evidence type="ECO:0000259" key="9">
    <source>
        <dbReference type="PROSITE" id="PS50237"/>
    </source>
</evidence>
<dbReference type="Pfam" id="PF00632">
    <property type="entry name" value="HECT"/>
    <property type="match status" value="1"/>
</dbReference>
<dbReference type="InterPro" id="IPR014756">
    <property type="entry name" value="Ig_E-set"/>
</dbReference>
<dbReference type="InterPro" id="IPR017868">
    <property type="entry name" value="Filamin/ABP280_repeat-like"/>
</dbReference>
<dbReference type="EMBL" id="VSWD01000009">
    <property type="protein sequence ID" value="KAK3093591.1"/>
    <property type="molecule type" value="Genomic_DNA"/>
</dbReference>
<dbReference type="InterPro" id="IPR035983">
    <property type="entry name" value="Hect_E3_ubiquitin_ligase"/>
</dbReference>
<keyword evidence="8" id="KW-0472">Membrane</keyword>
<reference evidence="10" key="1">
    <citation type="submission" date="2019-08" db="EMBL/GenBank/DDBJ databases">
        <title>The improved chromosome-level genome for the pearl oyster Pinctada fucata martensii using PacBio sequencing and Hi-C.</title>
        <authorList>
            <person name="Zheng Z."/>
        </authorList>
    </citation>
    <scope>NUCLEOTIDE SEQUENCE</scope>
    <source>
        <strain evidence="10">ZZ-2019</strain>
        <tissue evidence="10">Adductor muscle</tissue>
    </source>
</reference>
<dbReference type="PANTHER" id="PTHR11254:SF340">
    <property type="entry name" value="APOPTOSIS-RESISTANT E3 UBIQUITIN PROTEIN LIGASE 1"/>
    <property type="match status" value="1"/>
</dbReference>
<dbReference type="FunFam" id="3.30.2410.10:FF:000013">
    <property type="entry name" value="Apoptosis-resistant E3 ubiquitin protein ligase 1"/>
    <property type="match status" value="1"/>
</dbReference>
<dbReference type="InterPro" id="IPR001298">
    <property type="entry name" value="Filamin/ABP280_rpt"/>
</dbReference>
<comment type="catalytic activity">
    <reaction evidence="1">
        <text>S-ubiquitinyl-[E2 ubiquitin-conjugating enzyme]-L-cysteine + [acceptor protein]-L-lysine = [E2 ubiquitin-conjugating enzyme]-L-cysteine + N(6)-ubiquitinyl-[acceptor protein]-L-lysine.</text>
        <dbReference type="EC" id="2.3.2.26"/>
    </reaction>
</comment>
<evidence type="ECO:0000256" key="7">
    <source>
        <dbReference type="PROSITE-ProRule" id="PRU00104"/>
    </source>
</evidence>
<dbReference type="InterPro" id="IPR013783">
    <property type="entry name" value="Ig-like_fold"/>
</dbReference>
<dbReference type="PROSITE" id="PS50194">
    <property type="entry name" value="FILAMIN_REPEAT"/>
    <property type="match status" value="1"/>
</dbReference>
<dbReference type="Gene3D" id="2.60.40.10">
    <property type="entry name" value="Immunoglobulins"/>
    <property type="match status" value="1"/>
</dbReference>
<evidence type="ECO:0000256" key="2">
    <source>
        <dbReference type="ARBA" id="ARBA00004906"/>
    </source>
</evidence>
<protein>
    <recommendedName>
        <fullName evidence="3">HECT-type E3 ubiquitin transferase</fullName>
        <ecNumber evidence="3">2.3.2.26</ecNumber>
    </recommendedName>
</protein>
<keyword evidence="8" id="KW-0812">Transmembrane</keyword>
<dbReference type="SUPFAM" id="SSF56204">
    <property type="entry name" value="Hect, E3 ligase catalytic domain"/>
    <property type="match status" value="1"/>
</dbReference>
<dbReference type="Proteomes" id="UP001186944">
    <property type="component" value="Unassembled WGS sequence"/>
</dbReference>
<dbReference type="InterPro" id="IPR000569">
    <property type="entry name" value="HECT_dom"/>
</dbReference>
<dbReference type="Pfam" id="PF25916">
    <property type="entry name" value="AREL1_PH-like"/>
    <property type="match status" value="1"/>
</dbReference>
<dbReference type="Pfam" id="PF00630">
    <property type="entry name" value="Filamin"/>
    <property type="match status" value="1"/>
</dbReference>
<gene>
    <name evidence="10" type="ORF">FSP39_017830</name>
</gene>
<evidence type="ECO:0000256" key="8">
    <source>
        <dbReference type="SAM" id="Phobius"/>
    </source>
</evidence>
<evidence type="ECO:0000313" key="11">
    <source>
        <dbReference type="Proteomes" id="UP001186944"/>
    </source>
</evidence>
<dbReference type="InterPro" id="IPR058738">
    <property type="entry name" value="PH-like_AREL1"/>
</dbReference>
<name>A0AA88Y0L3_PINIB</name>
<dbReference type="Gene3D" id="3.90.1750.10">
    <property type="entry name" value="Hect, E3 ligase catalytic domains"/>
    <property type="match status" value="1"/>
</dbReference>
<evidence type="ECO:0000256" key="5">
    <source>
        <dbReference type="ARBA" id="ARBA00022786"/>
    </source>
</evidence>
<dbReference type="GO" id="GO:0005829">
    <property type="term" value="C:cytosol"/>
    <property type="evidence" value="ECO:0007669"/>
    <property type="project" value="TreeGrafter"/>
</dbReference>
<dbReference type="Gene3D" id="3.30.2160.10">
    <property type="entry name" value="Hect, E3 ligase catalytic domain"/>
    <property type="match status" value="1"/>
</dbReference>
<dbReference type="GO" id="GO:0061630">
    <property type="term" value="F:ubiquitin protein ligase activity"/>
    <property type="evidence" value="ECO:0007669"/>
    <property type="project" value="UniProtKB-EC"/>
</dbReference>
<dbReference type="SUPFAM" id="SSF81296">
    <property type="entry name" value="E set domains"/>
    <property type="match status" value="1"/>
</dbReference>
<feature type="transmembrane region" description="Helical" evidence="8">
    <location>
        <begin position="166"/>
        <end position="199"/>
    </location>
</feature>
<dbReference type="GO" id="GO:0000209">
    <property type="term" value="P:protein polyubiquitination"/>
    <property type="evidence" value="ECO:0007669"/>
    <property type="project" value="TreeGrafter"/>
</dbReference>
<dbReference type="PANTHER" id="PTHR11254">
    <property type="entry name" value="HECT DOMAIN UBIQUITIN-PROTEIN LIGASE"/>
    <property type="match status" value="1"/>
</dbReference>
<keyword evidence="11" id="KW-1185">Reference proteome</keyword>
<evidence type="ECO:0000256" key="1">
    <source>
        <dbReference type="ARBA" id="ARBA00000885"/>
    </source>
</evidence>
<accession>A0AA88Y0L3</accession>
<dbReference type="Gene3D" id="3.30.2410.10">
    <property type="entry name" value="Hect, E3 ligase catalytic domain"/>
    <property type="match status" value="1"/>
</dbReference>
<keyword evidence="8" id="KW-1133">Transmembrane helix</keyword>
<dbReference type="EC" id="2.3.2.26" evidence="3"/>